<dbReference type="GO" id="GO:0016407">
    <property type="term" value="F:acetyltransferase activity"/>
    <property type="evidence" value="ECO:0007669"/>
    <property type="project" value="InterPro"/>
</dbReference>
<evidence type="ECO:0000313" key="3">
    <source>
        <dbReference type="Proteomes" id="UP000800200"/>
    </source>
</evidence>
<dbReference type="InterPro" id="IPR038765">
    <property type="entry name" value="Papain-like_cys_pep_sf"/>
</dbReference>
<gene>
    <name evidence="2" type="ORF">K469DRAFT_761701</name>
</gene>
<comment type="similarity">
    <text evidence="1">Belongs to the arylamine N-acetyltransferase family.</text>
</comment>
<dbReference type="InterPro" id="IPR001447">
    <property type="entry name" value="Arylamine_N-AcTrfase"/>
</dbReference>
<reference evidence="2" key="1">
    <citation type="journal article" date="2020" name="Stud. Mycol.">
        <title>101 Dothideomycetes genomes: a test case for predicting lifestyles and emergence of pathogens.</title>
        <authorList>
            <person name="Haridas S."/>
            <person name="Albert R."/>
            <person name="Binder M."/>
            <person name="Bloem J."/>
            <person name="Labutti K."/>
            <person name="Salamov A."/>
            <person name="Andreopoulos B."/>
            <person name="Baker S."/>
            <person name="Barry K."/>
            <person name="Bills G."/>
            <person name="Bluhm B."/>
            <person name="Cannon C."/>
            <person name="Castanera R."/>
            <person name="Culley D."/>
            <person name="Daum C."/>
            <person name="Ezra D."/>
            <person name="Gonzalez J."/>
            <person name="Henrissat B."/>
            <person name="Kuo A."/>
            <person name="Liang C."/>
            <person name="Lipzen A."/>
            <person name="Lutzoni F."/>
            <person name="Magnuson J."/>
            <person name="Mondo S."/>
            <person name="Nolan M."/>
            <person name="Ohm R."/>
            <person name="Pangilinan J."/>
            <person name="Park H.-J."/>
            <person name="Ramirez L."/>
            <person name="Alfaro M."/>
            <person name="Sun H."/>
            <person name="Tritt A."/>
            <person name="Yoshinaga Y."/>
            <person name="Zwiers L.-H."/>
            <person name="Turgeon B."/>
            <person name="Goodwin S."/>
            <person name="Spatafora J."/>
            <person name="Crous P."/>
            <person name="Grigoriev I."/>
        </authorList>
    </citation>
    <scope>NUCLEOTIDE SEQUENCE</scope>
    <source>
        <strain evidence="2">CBS 207.26</strain>
    </source>
</reference>
<keyword evidence="3" id="KW-1185">Reference proteome</keyword>
<dbReference type="InterPro" id="IPR053710">
    <property type="entry name" value="Arylamine_NAT_domain_sf"/>
</dbReference>
<dbReference type="OrthoDB" id="10260017at2759"/>
<dbReference type="PANTHER" id="PTHR11786:SF0">
    <property type="entry name" value="ARYLAMINE N-ACETYLTRANSFERASE 4-RELATED"/>
    <property type="match status" value="1"/>
</dbReference>
<dbReference type="Pfam" id="PF00797">
    <property type="entry name" value="Acetyltransf_2"/>
    <property type="match status" value="1"/>
</dbReference>
<organism evidence="2 3">
    <name type="scientific">Zopfia rhizophila CBS 207.26</name>
    <dbReference type="NCBI Taxonomy" id="1314779"/>
    <lineage>
        <taxon>Eukaryota</taxon>
        <taxon>Fungi</taxon>
        <taxon>Dikarya</taxon>
        <taxon>Ascomycota</taxon>
        <taxon>Pezizomycotina</taxon>
        <taxon>Dothideomycetes</taxon>
        <taxon>Dothideomycetes incertae sedis</taxon>
        <taxon>Zopfiaceae</taxon>
        <taxon>Zopfia</taxon>
    </lineage>
</organism>
<dbReference type="PANTHER" id="PTHR11786">
    <property type="entry name" value="N-HYDROXYARYLAMINE O-ACETYLTRANSFERASE"/>
    <property type="match status" value="1"/>
</dbReference>
<proteinExistence type="inferred from homology"/>
<accession>A0A6A6DA51</accession>
<dbReference type="EMBL" id="ML994718">
    <property type="protein sequence ID" value="KAF2175985.1"/>
    <property type="molecule type" value="Genomic_DNA"/>
</dbReference>
<dbReference type="SUPFAM" id="SSF54001">
    <property type="entry name" value="Cysteine proteinases"/>
    <property type="match status" value="1"/>
</dbReference>
<dbReference type="Gene3D" id="3.30.2140.20">
    <property type="match status" value="1"/>
</dbReference>
<evidence type="ECO:0000313" key="2">
    <source>
        <dbReference type="EMBL" id="KAF2175985.1"/>
    </source>
</evidence>
<protein>
    <submittedName>
        <fullName evidence="2">Uncharacterized protein</fullName>
    </submittedName>
</protein>
<evidence type="ECO:0000256" key="1">
    <source>
        <dbReference type="ARBA" id="ARBA00006547"/>
    </source>
</evidence>
<dbReference type="Proteomes" id="UP000800200">
    <property type="component" value="Unassembled WGS sequence"/>
</dbReference>
<dbReference type="AlphaFoldDB" id="A0A6A6DA51"/>
<name>A0A6A6DA51_9PEZI</name>
<sequence>MGPNIPYPLRDGYETTSVAPRKIRLQLRPIPEHAALKEEDAPKLWCYDVCNNPSDDAAEEKWTPSYCFTETEFLPQDYEMMSWFTSTSPKSFFTRDILCTKVLMDEAGEKVVGDITLFNNGVRKTEGGKRETLAELKAEQDRIDALRNLFHVDFTEEEKAGIALESALG</sequence>